<proteinExistence type="predicted"/>
<protein>
    <submittedName>
        <fullName evidence="1">Uncharacterized protein</fullName>
    </submittedName>
</protein>
<dbReference type="Proteomes" id="UP001243375">
    <property type="component" value="Unassembled WGS sequence"/>
</dbReference>
<sequence>MKACNDKATEKNVIPTETSKVTGSWLQLKVDEGDKAMLYGEHLQRDPVGPIQLSTPSLTPPEGESFLPNIAYKPVYIRLAASGTSTIASPAMIAYLPSKKRACQPISYKMVKKDFYRAFPEYKATEATTGRILAKEYALLLVGQETYADYGGGGQPMLSVLKGANRFLQTHIMGNPHSSNESSSRSSHFESLARRSALRFLGADPEQYTLIWTANASAALGLVRQHYFEDVKRKGVPTTVVMCEDMHNSVNGIRTVIAQDNTLTKLVTIIVLPVDICTLRIAEKLFYNTARKLELCEREIIFLTAQSNVSGVKHAYASLLRHAKANGWDTVLDAAALLPTTPLDLASHPEIDAIPISWYKIAGQPSFGALLVTNTFYSRLHKSHFAGGSVTLVGNEAVADFGHAEGVDKFHDGSIQYSAFPHLYLALERLERLGLRGRRCTSSSMPDTMAD</sequence>
<comment type="caution">
    <text evidence="1">The sequence shown here is derived from an EMBL/GenBank/DDBJ whole genome shotgun (WGS) entry which is preliminary data.</text>
</comment>
<gene>
    <name evidence="1" type="ORF">QFC22_006000</name>
</gene>
<reference evidence="1" key="1">
    <citation type="submission" date="2023-04" db="EMBL/GenBank/DDBJ databases">
        <title>Draft Genome sequencing of Naganishia species isolated from polar environments using Oxford Nanopore Technology.</title>
        <authorList>
            <person name="Leo P."/>
            <person name="Venkateswaran K."/>
        </authorList>
    </citation>
    <scope>NUCLEOTIDE SEQUENCE</scope>
    <source>
        <strain evidence="1">MNA-CCFEE 5425</strain>
    </source>
</reference>
<organism evidence="1 2">
    <name type="scientific">Naganishia vaughanmartiniae</name>
    <dbReference type="NCBI Taxonomy" id="1424756"/>
    <lineage>
        <taxon>Eukaryota</taxon>
        <taxon>Fungi</taxon>
        <taxon>Dikarya</taxon>
        <taxon>Basidiomycota</taxon>
        <taxon>Agaricomycotina</taxon>
        <taxon>Tremellomycetes</taxon>
        <taxon>Filobasidiales</taxon>
        <taxon>Filobasidiaceae</taxon>
        <taxon>Naganishia</taxon>
    </lineage>
</organism>
<accession>A0ACC2WQK3</accession>
<dbReference type="EMBL" id="JASBWU010000021">
    <property type="protein sequence ID" value="KAJ9113691.1"/>
    <property type="molecule type" value="Genomic_DNA"/>
</dbReference>
<evidence type="ECO:0000313" key="1">
    <source>
        <dbReference type="EMBL" id="KAJ9113691.1"/>
    </source>
</evidence>
<evidence type="ECO:0000313" key="2">
    <source>
        <dbReference type="Proteomes" id="UP001243375"/>
    </source>
</evidence>
<name>A0ACC2WQK3_9TREE</name>
<keyword evidence="2" id="KW-1185">Reference proteome</keyword>